<proteinExistence type="inferred from homology"/>
<dbReference type="GO" id="GO:0016020">
    <property type="term" value="C:membrane"/>
    <property type="evidence" value="ECO:0007669"/>
    <property type="project" value="TreeGrafter"/>
</dbReference>
<protein>
    <submittedName>
        <fullName evidence="4">Pimeloyl-ACP methyl ester carboxylesterase</fullName>
    </submittedName>
</protein>
<dbReference type="OrthoDB" id="149912at2"/>
<evidence type="ECO:0000259" key="3">
    <source>
        <dbReference type="Pfam" id="PF00561"/>
    </source>
</evidence>
<evidence type="ECO:0000313" key="5">
    <source>
        <dbReference type="Proteomes" id="UP000295375"/>
    </source>
</evidence>
<dbReference type="EMBL" id="SNYM01000002">
    <property type="protein sequence ID" value="TDQ50468.1"/>
    <property type="molecule type" value="Genomic_DNA"/>
</dbReference>
<dbReference type="SUPFAM" id="SSF53474">
    <property type="entry name" value="alpha/beta-Hydrolases"/>
    <property type="match status" value="1"/>
</dbReference>
<dbReference type="Proteomes" id="UP000295375">
    <property type="component" value="Unassembled WGS sequence"/>
</dbReference>
<dbReference type="PRINTS" id="PR00111">
    <property type="entry name" value="ABHYDROLASE"/>
</dbReference>
<comment type="similarity">
    <text evidence="1">Belongs to the AB hydrolase superfamily.</text>
</comment>
<dbReference type="Pfam" id="PF00561">
    <property type="entry name" value="Abhydrolase_1"/>
    <property type="match status" value="1"/>
</dbReference>
<dbReference type="RefSeq" id="WP_133587658.1">
    <property type="nucleotide sequence ID" value="NZ_CP037953.1"/>
</dbReference>
<dbReference type="AlphaFoldDB" id="A0A4R6UT28"/>
<keyword evidence="5" id="KW-1185">Reference proteome</keyword>
<accession>A0A4R6UT28</accession>
<dbReference type="PANTHER" id="PTHR43798:SF14">
    <property type="entry name" value="SERINE HYDROLASE-LIKE PROTEIN DDB_G0286239"/>
    <property type="match status" value="1"/>
</dbReference>
<name>A0A4R6UT28_9GAMM</name>
<dbReference type="PANTHER" id="PTHR43798">
    <property type="entry name" value="MONOACYLGLYCEROL LIPASE"/>
    <property type="match status" value="1"/>
</dbReference>
<dbReference type="InterPro" id="IPR000073">
    <property type="entry name" value="AB_hydrolase_1"/>
</dbReference>
<evidence type="ECO:0000256" key="2">
    <source>
        <dbReference type="ARBA" id="ARBA00022801"/>
    </source>
</evidence>
<evidence type="ECO:0000313" key="4">
    <source>
        <dbReference type="EMBL" id="TDQ50468.1"/>
    </source>
</evidence>
<evidence type="ECO:0000256" key="1">
    <source>
        <dbReference type="ARBA" id="ARBA00008645"/>
    </source>
</evidence>
<comment type="caution">
    <text evidence="4">The sequence shown here is derived from an EMBL/GenBank/DDBJ whole genome shotgun (WGS) entry which is preliminary data.</text>
</comment>
<dbReference type="InterPro" id="IPR050266">
    <property type="entry name" value="AB_hydrolase_sf"/>
</dbReference>
<sequence>MPTSKPEREYDLSLHGTRLAVVEWGPTDATPLLFIHGWLDNAGSFASLAPLLAGDYRCIALDMPGHGLSEHLPGTVNYQFLDGVQTLFEACEALRLAPVNLVGHSMGGALSMLYAGAFPDKVRRLVSIEAFGPLTRNAEDTASSFAYAVMEHVRRRESKKNVFPDIDTALKARASVDKLPAELWRPIVERNLEPVEGGFSWRSDARLRLPSLLRMTHEQAGSFFEAVTAPVLLLKANHGLPLVAEALAIHGPQMDTLEVRELDGGHHIHLEQPETIARFIRGFVPLDN</sequence>
<dbReference type="GO" id="GO:0016787">
    <property type="term" value="F:hydrolase activity"/>
    <property type="evidence" value="ECO:0007669"/>
    <property type="project" value="UniProtKB-KW"/>
</dbReference>
<organism evidence="4 5">
    <name type="scientific">Permianibacter aggregans</name>
    <dbReference type="NCBI Taxonomy" id="1510150"/>
    <lineage>
        <taxon>Bacteria</taxon>
        <taxon>Pseudomonadati</taxon>
        <taxon>Pseudomonadota</taxon>
        <taxon>Gammaproteobacteria</taxon>
        <taxon>Pseudomonadales</taxon>
        <taxon>Pseudomonadaceae</taxon>
        <taxon>Permianibacter</taxon>
    </lineage>
</organism>
<dbReference type="InterPro" id="IPR029058">
    <property type="entry name" value="AB_hydrolase_fold"/>
</dbReference>
<dbReference type="Gene3D" id="3.40.50.1820">
    <property type="entry name" value="alpha/beta hydrolase"/>
    <property type="match status" value="1"/>
</dbReference>
<gene>
    <name evidence="4" type="ORF">EV696_102150</name>
</gene>
<keyword evidence="2" id="KW-0378">Hydrolase</keyword>
<feature type="domain" description="AB hydrolase-1" evidence="3">
    <location>
        <begin position="31"/>
        <end position="272"/>
    </location>
</feature>
<reference evidence="4 5" key="1">
    <citation type="submission" date="2019-03" db="EMBL/GenBank/DDBJ databases">
        <title>Genomic Encyclopedia of Type Strains, Phase IV (KMG-IV): sequencing the most valuable type-strain genomes for metagenomic binning, comparative biology and taxonomic classification.</title>
        <authorList>
            <person name="Goeker M."/>
        </authorList>
    </citation>
    <scope>NUCLEOTIDE SEQUENCE [LARGE SCALE GENOMIC DNA]</scope>
    <source>
        <strain evidence="4 5">DSM 103792</strain>
    </source>
</reference>